<dbReference type="GO" id="GO:0048786">
    <property type="term" value="C:presynaptic active zone"/>
    <property type="evidence" value="ECO:0007669"/>
    <property type="project" value="TreeGrafter"/>
</dbReference>
<dbReference type="OrthoDB" id="6516566at2759"/>
<reference evidence="10" key="3">
    <citation type="submission" date="2022-01" db="EMBL/GenBank/DDBJ databases">
        <authorList>
            <person name="Rubenstein D.R."/>
        </authorList>
    </citation>
    <scope>NUCLEOTIDE SEQUENCE</scope>
    <source>
        <strain evidence="10">SS15</strain>
        <tissue evidence="10">Liver</tissue>
    </source>
</reference>
<dbReference type="SUPFAM" id="SSF47769">
    <property type="entry name" value="SAM/Pointed domain"/>
    <property type="match status" value="3"/>
</dbReference>
<keyword evidence="11" id="KW-1185">Reference proteome</keyword>
<accession>A0A835TX95</accession>
<dbReference type="Proteomes" id="UP000618051">
    <property type="component" value="Unassembled WGS sequence"/>
</dbReference>
<dbReference type="InterPro" id="IPR013761">
    <property type="entry name" value="SAM/pointed_sf"/>
</dbReference>
<feature type="region of interest" description="Disordered" evidence="7">
    <location>
        <begin position="504"/>
        <end position="611"/>
    </location>
</feature>
<dbReference type="SMART" id="SM00454">
    <property type="entry name" value="SAM"/>
    <property type="match status" value="3"/>
</dbReference>
<dbReference type="PROSITE" id="PS50105">
    <property type="entry name" value="SAM_DOMAIN"/>
    <property type="match status" value="3"/>
</dbReference>
<dbReference type="PANTHER" id="PTHR12587:SF18">
    <property type="entry name" value="LIPRIN-BETA-2"/>
    <property type="match status" value="1"/>
</dbReference>
<protein>
    <recommendedName>
        <fullName evidence="8">SAM domain-containing protein</fullName>
    </recommendedName>
</protein>
<dbReference type="FunFam" id="1.10.150.50:FF:000007">
    <property type="entry name" value="Liprin-beta-1 isoform 1"/>
    <property type="match status" value="1"/>
</dbReference>
<reference evidence="10 11" key="2">
    <citation type="journal article" date="2021" name="J. Hered.">
        <title>Feather Gene Expression Elucidates the Developmental Basis of Plumage Iridescence in African Starlings.</title>
        <authorList>
            <person name="Rubenstein D.R."/>
            <person name="Corvelo A."/>
            <person name="MacManes M.D."/>
            <person name="Maia R."/>
            <person name="Narzisi G."/>
            <person name="Rousaki A."/>
            <person name="Vandenabeele P."/>
            <person name="Shawkey M.D."/>
            <person name="Solomon J."/>
        </authorList>
    </citation>
    <scope>NUCLEOTIDE SEQUENCE [LARGE SCALE GENOMIC DNA]</scope>
    <source>
        <strain evidence="10">SS15</strain>
    </source>
</reference>
<dbReference type="InterPro" id="IPR037618">
    <property type="entry name" value="LIPB1/2_SAM_2nd"/>
</dbReference>
<feature type="coiled-coil region" evidence="6">
    <location>
        <begin position="236"/>
        <end position="315"/>
    </location>
</feature>
<dbReference type="InterPro" id="IPR058914">
    <property type="entry name" value="LIPB1/2_CC"/>
</dbReference>
<keyword evidence="3" id="KW-0677">Repeat</keyword>
<reference evidence="9" key="1">
    <citation type="submission" date="2020-10" db="EMBL/GenBank/DDBJ databases">
        <title>Feather gene expression reveals the developmental basis of iridescence in African starlings.</title>
        <authorList>
            <person name="Rubenstein D.R."/>
        </authorList>
    </citation>
    <scope>NUCLEOTIDE SEQUENCE</scope>
    <source>
        <strain evidence="9">SS15</strain>
        <tissue evidence="9">Liver</tissue>
    </source>
</reference>
<evidence type="ECO:0000256" key="7">
    <source>
        <dbReference type="SAM" id="MobiDB-lite"/>
    </source>
</evidence>
<dbReference type="AlphaFoldDB" id="A0A835TX95"/>
<feature type="compositionally biased region" description="Polar residues" evidence="7">
    <location>
        <begin position="594"/>
        <end position="603"/>
    </location>
</feature>
<dbReference type="Gene3D" id="1.10.150.50">
    <property type="entry name" value="Transcription Factor, Ets-1"/>
    <property type="match status" value="3"/>
</dbReference>
<comment type="similarity">
    <text evidence="1">Belongs to the liprin family. Liprin-beta subfamily.</text>
</comment>
<comment type="function">
    <text evidence="5">May regulate the disassembly of focal adhesions. Did not bind receptor-like tyrosine phosphatases type 2A.</text>
</comment>
<dbReference type="CDD" id="cd09563">
    <property type="entry name" value="SAM_liprin-beta1_2_repeat1"/>
    <property type="match status" value="1"/>
</dbReference>
<feature type="coiled-coil region" evidence="6">
    <location>
        <begin position="339"/>
        <end position="366"/>
    </location>
</feature>
<evidence type="ECO:0000256" key="6">
    <source>
        <dbReference type="SAM" id="Coils"/>
    </source>
</evidence>
<feature type="coiled-coil region" evidence="6">
    <location>
        <begin position="152"/>
        <end position="186"/>
    </location>
</feature>
<keyword evidence="4 6" id="KW-0175">Coiled coil</keyword>
<dbReference type="CDD" id="cd09569">
    <property type="entry name" value="SAM_liprin-beta1_2_repeat3"/>
    <property type="match status" value="1"/>
</dbReference>
<dbReference type="CDD" id="cd09566">
    <property type="entry name" value="SAM_liprin-beta1_2_repeat2"/>
    <property type="match status" value="1"/>
</dbReference>
<dbReference type="GO" id="GO:0005829">
    <property type="term" value="C:cytosol"/>
    <property type="evidence" value="ECO:0007669"/>
    <property type="project" value="UniProtKB-ARBA"/>
</dbReference>
<evidence type="ECO:0000256" key="5">
    <source>
        <dbReference type="ARBA" id="ARBA00060046"/>
    </source>
</evidence>
<dbReference type="EMBL" id="JADDUC010000056">
    <property type="protein sequence ID" value="KAG0120978.1"/>
    <property type="molecule type" value="Genomic_DNA"/>
</dbReference>
<keyword evidence="2" id="KW-0597">Phosphoprotein</keyword>
<dbReference type="FunFam" id="1.10.150.50:FF:000017">
    <property type="entry name" value="Liprin-beta-1 isoform 1"/>
    <property type="match status" value="1"/>
</dbReference>
<feature type="domain" description="SAM" evidence="8">
    <location>
        <begin position="850"/>
        <end position="881"/>
    </location>
</feature>
<dbReference type="InterPro" id="IPR037619">
    <property type="entry name" value="LIPB1/2_SAM_3rd"/>
</dbReference>
<feature type="region of interest" description="Disordered" evidence="7">
    <location>
        <begin position="665"/>
        <end position="684"/>
    </location>
</feature>
<dbReference type="Pfam" id="PF07647">
    <property type="entry name" value="SAM_2"/>
    <property type="match status" value="1"/>
</dbReference>
<gene>
    <name evidence="10" type="ORF">IHE44_0006651</name>
    <name evidence="9" type="ORF">IHE44_011761</name>
</gene>
<feature type="domain" description="SAM" evidence="8">
    <location>
        <begin position="690"/>
        <end position="754"/>
    </location>
</feature>
<evidence type="ECO:0000259" key="8">
    <source>
        <dbReference type="PROSITE" id="PS50105"/>
    </source>
</evidence>
<evidence type="ECO:0000313" key="9">
    <source>
        <dbReference type="EMBL" id="KAG0120978.1"/>
    </source>
</evidence>
<dbReference type="PANTHER" id="PTHR12587">
    <property type="entry name" value="LAR INTERACTING PROTEIN LIP -RELATED PROTEIN"/>
    <property type="match status" value="1"/>
</dbReference>
<feature type="domain" description="SAM" evidence="8">
    <location>
        <begin position="767"/>
        <end position="825"/>
    </location>
</feature>
<evidence type="ECO:0000256" key="2">
    <source>
        <dbReference type="ARBA" id="ARBA00022553"/>
    </source>
</evidence>
<evidence type="ECO:0000256" key="3">
    <source>
        <dbReference type="ARBA" id="ARBA00022737"/>
    </source>
</evidence>
<dbReference type="InterPro" id="IPR037617">
    <property type="entry name" value="LIPB1/2_SAM_1"/>
</dbReference>
<dbReference type="InterPro" id="IPR001660">
    <property type="entry name" value="SAM"/>
</dbReference>
<evidence type="ECO:0000256" key="4">
    <source>
        <dbReference type="ARBA" id="ARBA00023054"/>
    </source>
</evidence>
<dbReference type="InterPro" id="IPR029515">
    <property type="entry name" value="Liprin"/>
</dbReference>
<dbReference type="EMBL" id="JADDUC020000021">
    <property type="protein sequence ID" value="KAI1232809.1"/>
    <property type="molecule type" value="Genomic_DNA"/>
</dbReference>
<proteinExistence type="inferred from homology"/>
<evidence type="ECO:0000256" key="1">
    <source>
        <dbReference type="ARBA" id="ARBA00007547"/>
    </source>
</evidence>
<dbReference type="Pfam" id="PF26022">
    <property type="entry name" value="CC_Liprin_beta"/>
    <property type="match status" value="1"/>
</dbReference>
<dbReference type="FunFam" id="1.10.150.50:FF:000005">
    <property type="entry name" value="Liprin-beta-1 isoform 1"/>
    <property type="match status" value="1"/>
</dbReference>
<dbReference type="GO" id="GO:0007528">
    <property type="term" value="P:neuromuscular junction development"/>
    <property type="evidence" value="ECO:0007669"/>
    <property type="project" value="TreeGrafter"/>
</dbReference>
<sequence length="1075" mass="121261">MGTEYLNKCMKDFILKLVRKCGQSSRGSKDLKKSQIMASDASHMLEAALEQMDDIIAGAISCESQKVLHITAQRLETRTKSATEYANGGYDIVSPAPSVYLGTFQILHLLEDLKMALEMLEDPQEKEALRNQIPGATAVCLREWFEENLSQVNHHSSNNETYQERLARLEGDKESLILQVSVLTDQVEAQGEKIRDLEICLEGHQLKLNATEEMLQQELLSRTSLETQKLDLMAEVSDLKIKLVGMEKEQSEYEEKQNKAEGLLQELRHLKIKVEELENERNQYEWKLKATKAEIAQLQEQLALKDAEIERLQSQLSRTSSYTEVAERDQEVQRLKIGMETLLAANEEKDRRIEELTLLLSQYRRVKDIMIAAHGSPLSGGSDEELETTLRKWNLLSNSQGELLKTEMRVQPWLNFCISWYGHSRFSSRHQSCRFETLASAGELSPAVLPPVPHKAMEFRQDLVFHVGDDKLYYLDCFQLGSIPVPPSNLPTQQEEPLDITNRVAQKKKSSSLEDLQSESLEKQSKAVGKGSKYQTLPGKLPRALQNGEQGMHNSPDGSGTGDNDDSSIPGLRETENMDGTVGSDDLSPLSLGMDSSPQSPWSPENRKSPKGIKKIWGKTNILCHQLTALSWHSCLARIRRTQSGNFPADDLGLAEFRRGGLRATAGPRLSRSKDTKGQKSDHNAPFAQWSTERVCNWLEDFGLGQYVIFARQWVTSGHTLLTATPQDMEKEMGIKHPLHRKKLVLAIKAINAKQDEKSAQLDHIWVTRWLDDIGLPQYKDQFHESRVDGRMLQYLTVNDLLFLKVTSQLHHLSIKCAIHVLHVNGFNPHCLRRRPVEENNISPSDVVQWSNHRVMEWLRSVDLAEYAPNLRGSGVHGGLIILEPRFNGDTLAMLLNIPPQKTLLRRHLTTNFNVLIGPEAQQEKREIMESAAYTPLTTTAKVRPKKLGFSHFGNLRKKKFDESTDYICPMDTSPAATNGTSKNYGGYKGLSPFTDRELDQMEHSEGTVMQIGALSQGITHLTVTTNSVTAARNEVQTFENAHELKLCAKQNTSLLHPHSTGANLLKNKINDWKT</sequence>
<feature type="compositionally biased region" description="Basic and acidic residues" evidence="7">
    <location>
        <begin position="672"/>
        <end position="683"/>
    </location>
</feature>
<dbReference type="Pfam" id="PF00536">
    <property type="entry name" value="SAM_1"/>
    <property type="match status" value="2"/>
</dbReference>
<organism evidence="9">
    <name type="scientific">Lamprotornis superbus</name>
    <dbReference type="NCBI Taxonomy" id="245042"/>
    <lineage>
        <taxon>Eukaryota</taxon>
        <taxon>Metazoa</taxon>
        <taxon>Chordata</taxon>
        <taxon>Craniata</taxon>
        <taxon>Vertebrata</taxon>
        <taxon>Euteleostomi</taxon>
        <taxon>Archelosauria</taxon>
        <taxon>Archosauria</taxon>
        <taxon>Dinosauria</taxon>
        <taxon>Saurischia</taxon>
        <taxon>Theropoda</taxon>
        <taxon>Coelurosauria</taxon>
        <taxon>Aves</taxon>
        <taxon>Neognathae</taxon>
        <taxon>Neoaves</taxon>
        <taxon>Telluraves</taxon>
        <taxon>Australaves</taxon>
        <taxon>Passeriformes</taxon>
        <taxon>Sturnidae</taxon>
        <taxon>Lamprotornis</taxon>
    </lineage>
</organism>
<name>A0A835TX95_9PASS</name>
<comment type="caution">
    <text evidence="9">The sequence shown here is derived from an EMBL/GenBank/DDBJ whole genome shotgun (WGS) entry which is preliminary data.</text>
</comment>
<evidence type="ECO:0000313" key="10">
    <source>
        <dbReference type="EMBL" id="KAI1232809.1"/>
    </source>
</evidence>
<evidence type="ECO:0000313" key="11">
    <source>
        <dbReference type="Proteomes" id="UP000618051"/>
    </source>
</evidence>